<organism evidence="2 3">
    <name type="scientific">Croceibacterium salegens</name>
    <dbReference type="NCBI Taxonomy" id="1737568"/>
    <lineage>
        <taxon>Bacteria</taxon>
        <taxon>Pseudomonadati</taxon>
        <taxon>Pseudomonadota</taxon>
        <taxon>Alphaproteobacteria</taxon>
        <taxon>Sphingomonadales</taxon>
        <taxon>Erythrobacteraceae</taxon>
        <taxon>Croceibacterium</taxon>
    </lineage>
</organism>
<reference evidence="2 3" key="1">
    <citation type="submission" date="2019-12" db="EMBL/GenBank/DDBJ databases">
        <title>Genomic-based taxomic classification of the family Erythrobacteraceae.</title>
        <authorList>
            <person name="Xu L."/>
        </authorList>
    </citation>
    <scope>NUCLEOTIDE SEQUENCE [LARGE SCALE GENOMIC DNA]</scope>
    <source>
        <strain evidence="2 3">MCCC 1K01500</strain>
    </source>
</reference>
<evidence type="ECO:0000313" key="3">
    <source>
        <dbReference type="Proteomes" id="UP000433652"/>
    </source>
</evidence>
<dbReference type="Proteomes" id="UP000433652">
    <property type="component" value="Unassembled WGS sequence"/>
</dbReference>
<evidence type="ECO:0000313" key="2">
    <source>
        <dbReference type="EMBL" id="MXO60186.1"/>
    </source>
</evidence>
<dbReference type="EMBL" id="WTYM01000046">
    <property type="protein sequence ID" value="MXO60186.1"/>
    <property type="molecule type" value="Genomic_DNA"/>
</dbReference>
<accession>A0A6I4SZG7</accession>
<feature type="signal peptide" evidence="1">
    <location>
        <begin position="1"/>
        <end position="22"/>
    </location>
</feature>
<proteinExistence type="predicted"/>
<dbReference type="AlphaFoldDB" id="A0A6I4SZG7"/>
<gene>
    <name evidence="2" type="ORF">GRI89_11615</name>
</gene>
<keyword evidence="3" id="KW-1185">Reference proteome</keyword>
<name>A0A6I4SZG7_9SPHN</name>
<comment type="caution">
    <text evidence="2">The sequence shown here is derived from an EMBL/GenBank/DDBJ whole genome shotgun (WGS) entry which is preliminary data.</text>
</comment>
<evidence type="ECO:0000256" key="1">
    <source>
        <dbReference type="SAM" id="SignalP"/>
    </source>
</evidence>
<sequence length="325" mass="34079">MHTYLKGLAGCVLAVAASPALASEGGTSFYLLGSGGPGAAVAPPVEGIFIDNTVYIYDGSAKVSKEFVVGGQIVAGLDATVVADFPTVLFVPSTDFAGGVLQLGATFPVGHPNIDASVVLTGPGGGVRQFDAFDNATVIGDPVATVQVSWPLADNLFIQPTVQVNIPVGNYREDQLANLAFNRWIYDGSVAMSLHDMESGWDVSGKVGVTFNGTNDYTQYKSGDEFHAEAAIEKAFSPSFSLGVQGYYFDQLSGDSGPGARLGPFKGKTVAGGLTAAFNFLSGKTPVTARFRAFKEFDVRNRLKGSAFFFSLTFPIKMNLPPEAG</sequence>
<dbReference type="OrthoDB" id="7372889at2"/>
<dbReference type="Pfam" id="PF13557">
    <property type="entry name" value="Phenol_MetA_deg"/>
    <property type="match status" value="1"/>
</dbReference>
<protein>
    <submittedName>
        <fullName evidence="2">Transporter</fullName>
    </submittedName>
</protein>
<keyword evidence="1" id="KW-0732">Signal</keyword>
<dbReference type="InterPro" id="IPR025737">
    <property type="entry name" value="FApF"/>
</dbReference>
<feature type="chain" id="PRO_5026312984" evidence="1">
    <location>
        <begin position="23"/>
        <end position="325"/>
    </location>
</feature>
<dbReference type="RefSeq" id="WP_159795587.1">
    <property type="nucleotide sequence ID" value="NZ_WTYM01000046.1"/>
</dbReference>